<comment type="caution">
    <text evidence="2">The sequence shown here is derived from an EMBL/GenBank/DDBJ whole genome shotgun (WGS) entry which is preliminary data.</text>
</comment>
<feature type="region of interest" description="Disordered" evidence="1">
    <location>
        <begin position="17"/>
        <end position="71"/>
    </location>
</feature>
<accession>A0A833QKY2</accession>
<evidence type="ECO:0000256" key="1">
    <source>
        <dbReference type="SAM" id="MobiDB-lite"/>
    </source>
</evidence>
<reference evidence="2" key="1">
    <citation type="submission" date="2020-01" db="EMBL/GenBank/DDBJ databases">
        <title>Genome sequence of Kobresia littledalei, the first chromosome-level genome in the family Cyperaceae.</title>
        <authorList>
            <person name="Qu G."/>
        </authorList>
    </citation>
    <scope>NUCLEOTIDE SEQUENCE</scope>
    <source>
        <strain evidence="2">C.B.Clarke</strain>
        <tissue evidence="2">Leaf</tissue>
    </source>
</reference>
<proteinExistence type="predicted"/>
<dbReference type="Proteomes" id="UP000623129">
    <property type="component" value="Unassembled WGS sequence"/>
</dbReference>
<name>A0A833QKY2_9POAL</name>
<gene>
    <name evidence="2" type="ORF">FCM35_KLT07021</name>
</gene>
<organism evidence="2 3">
    <name type="scientific">Carex littledalei</name>
    <dbReference type="NCBI Taxonomy" id="544730"/>
    <lineage>
        <taxon>Eukaryota</taxon>
        <taxon>Viridiplantae</taxon>
        <taxon>Streptophyta</taxon>
        <taxon>Embryophyta</taxon>
        <taxon>Tracheophyta</taxon>
        <taxon>Spermatophyta</taxon>
        <taxon>Magnoliopsida</taxon>
        <taxon>Liliopsida</taxon>
        <taxon>Poales</taxon>
        <taxon>Cyperaceae</taxon>
        <taxon>Cyperoideae</taxon>
        <taxon>Cariceae</taxon>
        <taxon>Carex</taxon>
        <taxon>Carex subgen. Euthyceras</taxon>
    </lineage>
</organism>
<dbReference type="AlphaFoldDB" id="A0A833QKY2"/>
<protein>
    <submittedName>
        <fullName evidence="2">Uncharacterized protein</fullName>
    </submittedName>
</protein>
<dbReference type="EMBL" id="SWLB01000016">
    <property type="protein sequence ID" value="KAF3328415.1"/>
    <property type="molecule type" value="Genomic_DNA"/>
</dbReference>
<sequence length="102" mass="11269">MDLWRDESLYKSLLLSPNPLHHHPSNHPSSPVPLGTVRQAFPPWMGPHPPGPTRLVPNGEPRSLAHLSSLPSRPIPLSSPLSLSSPLHQPHYHLPSSPFLLQ</sequence>
<keyword evidence="3" id="KW-1185">Reference proteome</keyword>
<evidence type="ECO:0000313" key="3">
    <source>
        <dbReference type="Proteomes" id="UP000623129"/>
    </source>
</evidence>
<evidence type="ECO:0000313" key="2">
    <source>
        <dbReference type="EMBL" id="KAF3328415.1"/>
    </source>
</evidence>